<gene>
    <name evidence="1" type="ORF">M409DRAFT_53760</name>
</gene>
<accession>A0A6A6CQQ1</accession>
<protein>
    <submittedName>
        <fullName evidence="1">Uncharacterized protein</fullName>
    </submittedName>
</protein>
<dbReference type="OrthoDB" id="3648637at2759"/>
<sequence length="385" mass="42969">MEPGTESCPCLKYCCSAFHTYQDVELAKASDLTNDIIPLFARDRYRSKIDYSVLEPSLRLASQLLSSGGAASWLVTMVDGDIHFVRGTAKGARVQWSEIDSMRDSVGIAIFPQLARHLKEGYFQDVEKTGERAAHILQNLSNMIDIDFANLPPDVRGYSKAVEGPLGPDLMTHWPRGVRSQVFVAAEKYFELFKLTTRQKEGLLSNKELERLLLTQFSYAMTLVHEVGHSVHCAAEGSVHRGEPFFGDCALAEGGYDLEAAIFGGLLDGNITMTTRHYAKDSGLCRQAKERVRQGQYVKNALTLTKWPSGIYQHSYHAGHSIMGSRKDLSLVDEVARVPLSFIGDLFSMRYWEIQKSADTLDSLRVPTRGQWLVGANKKTGRHCD</sequence>
<dbReference type="Proteomes" id="UP000799537">
    <property type="component" value="Unassembled WGS sequence"/>
</dbReference>
<name>A0A6A6CQQ1_ZASCE</name>
<evidence type="ECO:0000313" key="1">
    <source>
        <dbReference type="EMBL" id="KAF2167796.1"/>
    </source>
</evidence>
<dbReference type="EMBL" id="ML993592">
    <property type="protein sequence ID" value="KAF2167796.1"/>
    <property type="molecule type" value="Genomic_DNA"/>
</dbReference>
<dbReference type="RefSeq" id="XP_033668685.1">
    <property type="nucleotide sequence ID" value="XM_033812459.1"/>
</dbReference>
<keyword evidence="2" id="KW-1185">Reference proteome</keyword>
<dbReference type="AlphaFoldDB" id="A0A6A6CQQ1"/>
<organism evidence="1 2">
    <name type="scientific">Zasmidium cellare ATCC 36951</name>
    <dbReference type="NCBI Taxonomy" id="1080233"/>
    <lineage>
        <taxon>Eukaryota</taxon>
        <taxon>Fungi</taxon>
        <taxon>Dikarya</taxon>
        <taxon>Ascomycota</taxon>
        <taxon>Pezizomycotina</taxon>
        <taxon>Dothideomycetes</taxon>
        <taxon>Dothideomycetidae</taxon>
        <taxon>Mycosphaerellales</taxon>
        <taxon>Mycosphaerellaceae</taxon>
        <taxon>Zasmidium</taxon>
    </lineage>
</organism>
<reference evidence="1" key="1">
    <citation type="journal article" date="2020" name="Stud. Mycol.">
        <title>101 Dothideomycetes genomes: a test case for predicting lifestyles and emergence of pathogens.</title>
        <authorList>
            <person name="Haridas S."/>
            <person name="Albert R."/>
            <person name="Binder M."/>
            <person name="Bloem J."/>
            <person name="Labutti K."/>
            <person name="Salamov A."/>
            <person name="Andreopoulos B."/>
            <person name="Baker S."/>
            <person name="Barry K."/>
            <person name="Bills G."/>
            <person name="Bluhm B."/>
            <person name="Cannon C."/>
            <person name="Castanera R."/>
            <person name="Culley D."/>
            <person name="Daum C."/>
            <person name="Ezra D."/>
            <person name="Gonzalez J."/>
            <person name="Henrissat B."/>
            <person name="Kuo A."/>
            <person name="Liang C."/>
            <person name="Lipzen A."/>
            <person name="Lutzoni F."/>
            <person name="Magnuson J."/>
            <person name="Mondo S."/>
            <person name="Nolan M."/>
            <person name="Ohm R."/>
            <person name="Pangilinan J."/>
            <person name="Park H.-J."/>
            <person name="Ramirez L."/>
            <person name="Alfaro M."/>
            <person name="Sun H."/>
            <person name="Tritt A."/>
            <person name="Yoshinaga Y."/>
            <person name="Zwiers L.-H."/>
            <person name="Turgeon B."/>
            <person name="Goodwin S."/>
            <person name="Spatafora J."/>
            <person name="Crous P."/>
            <person name="Grigoriev I."/>
        </authorList>
    </citation>
    <scope>NUCLEOTIDE SEQUENCE</scope>
    <source>
        <strain evidence="1">ATCC 36951</strain>
    </source>
</reference>
<evidence type="ECO:0000313" key="2">
    <source>
        <dbReference type="Proteomes" id="UP000799537"/>
    </source>
</evidence>
<dbReference type="GeneID" id="54565731"/>
<proteinExistence type="predicted"/>